<protein>
    <submittedName>
        <fullName evidence="2">Uncharacterized protein</fullName>
    </submittedName>
</protein>
<dbReference type="Gene3D" id="3.30.460.40">
    <property type="match status" value="1"/>
</dbReference>
<sequence length="311" mass="34247">MSPATRREFLQAVHKGLHDVPYVVIGGSALAEYGSGRETGDVDVLVGSGCSKRSAESLLIKRTEGRLVRVGHGKIIFRASDGNIYPLDLSEDHEVDLNFEQARDTASSKNSPGYKLANFVFLLNSKAHAWQTRVPFEPKFHEKRRNDAQDIIFCLERLSGRRDIDRAELSWVYTDEFWNQFVEGNPRARQLFTAAGLWTDETVFVTGRTISARSSLSSFASPWTQPGTPARQDSNLSQVGWGSGQGSRAGSMAIPNSRQASVDSYGSRHGESRWATPEHFDEYGGSQRGHRGFGSGFAHGSAHASMVPVRG</sequence>
<feature type="compositionally biased region" description="Polar residues" evidence="1">
    <location>
        <begin position="254"/>
        <end position="264"/>
    </location>
</feature>
<feature type="region of interest" description="Disordered" evidence="1">
    <location>
        <begin position="218"/>
        <end position="281"/>
    </location>
</feature>
<dbReference type="AlphaFoldDB" id="A0AA97P1K1"/>
<organism evidence="2">
    <name type="scientific">Pyricularia oryzae (strain Y34)</name>
    <name type="common">Rice blast fungus</name>
    <name type="synonym">Magnaporthe oryzae</name>
    <dbReference type="NCBI Taxonomy" id="1143189"/>
    <lineage>
        <taxon>Eukaryota</taxon>
        <taxon>Fungi</taxon>
        <taxon>Dikarya</taxon>
        <taxon>Ascomycota</taxon>
        <taxon>Pezizomycotina</taxon>
        <taxon>Sordariomycetes</taxon>
        <taxon>Sordariomycetidae</taxon>
        <taxon>Magnaporthales</taxon>
        <taxon>Pyriculariaceae</taxon>
        <taxon>Pyricularia</taxon>
    </lineage>
</organism>
<evidence type="ECO:0000256" key="1">
    <source>
        <dbReference type="SAM" id="MobiDB-lite"/>
    </source>
</evidence>
<proteinExistence type="predicted"/>
<dbReference type="Proteomes" id="UP000011086">
    <property type="component" value="Unassembled WGS sequence"/>
</dbReference>
<feature type="compositionally biased region" description="Polar residues" evidence="1">
    <location>
        <begin position="222"/>
        <end position="240"/>
    </location>
</feature>
<name>A0AA97P1K1_PYRO3</name>
<gene>
    <name evidence="2" type="ORF">OOU_Y34scaffold00445g8</name>
</gene>
<reference evidence="2" key="1">
    <citation type="journal article" date="2012" name="PLoS Genet.">
        <title>Comparative analysis of the genomes of two field isolates of the rice blast fungus Magnaporthe oryzae.</title>
        <authorList>
            <person name="Xue M."/>
            <person name="Yang J."/>
            <person name="Li Z."/>
            <person name="Hu S."/>
            <person name="Yao N."/>
            <person name="Dean R.A."/>
            <person name="Zhao W."/>
            <person name="Shen M."/>
            <person name="Zhang H."/>
            <person name="Li C."/>
            <person name="Liu L."/>
            <person name="Cao L."/>
            <person name="Xu X."/>
            <person name="Xing Y."/>
            <person name="Hsiang T."/>
            <person name="Zhang Z."/>
            <person name="Xu J.R."/>
            <person name="Peng Y.L."/>
        </authorList>
    </citation>
    <scope>NUCLEOTIDE SEQUENCE</scope>
    <source>
        <strain evidence="2">Y34</strain>
    </source>
</reference>
<feature type="compositionally biased region" description="Basic and acidic residues" evidence="1">
    <location>
        <begin position="266"/>
        <end position="281"/>
    </location>
</feature>
<dbReference type="InterPro" id="IPR043519">
    <property type="entry name" value="NT_sf"/>
</dbReference>
<accession>A0AA97P1K1</accession>
<dbReference type="SUPFAM" id="SSF81301">
    <property type="entry name" value="Nucleotidyltransferase"/>
    <property type="match status" value="1"/>
</dbReference>
<evidence type="ECO:0000313" key="2">
    <source>
        <dbReference type="EMBL" id="ELQ40386.1"/>
    </source>
</evidence>
<dbReference type="EMBL" id="JH792955">
    <property type="protein sequence ID" value="ELQ40386.1"/>
    <property type="molecule type" value="Genomic_DNA"/>
</dbReference>